<keyword evidence="3" id="KW-1185">Reference proteome</keyword>
<name>A0AAD9HDH8_9PEZI</name>
<proteinExistence type="predicted"/>
<comment type="caution">
    <text evidence="2">The sequence shown here is derived from an EMBL/GenBank/DDBJ whole genome shotgun (WGS) entry which is preliminary data.</text>
</comment>
<sequence>MPGPDWTRPVKHQTNLAPRPPLPPGIAAIDRYPIVRKNADRVGADLRLRLGRTDAEGSVSVSSCRRRTALVMGDSYGLGATAGCKMYPRAWLAWSNAVSANVVRRKPSKMLDQSGARLPRLTWADHVVLLAMSHLYLVAGRLAPLVFTRYLV</sequence>
<evidence type="ECO:0000313" key="3">
    <source>
        <dbReference type="Proteomes" id="UP001232148"/>
    </source>
</evidence>
<organism evidence="2 3">
    <name type="scientific">Colletotrichum zoysiae</name>
    <dbReference type="NCBI Taxonomy" id="1216348"/>
    <lineage>
        <taxon>Eukaryota</taxon>
        <taxon>Fungi</taxon>
        <taxon>Dikarya</taxon>
        <taxon>Ascomycota</taxon>
        <taxon>Pezizomycotina</taxon>
        <taxon>Sordariomycetes</taxon>
        <taxon>Hypocreomycetidae</taxon>
        <taxon>Glomerellales</taxon>
        <taxon>Glomerellaceae</taxon>
        <taxon>Colletotrichum</taxon>
        <taxon>Colletotrichum graminicola species complex</taxon>
    </lineage>
</organism>
<feature type="region of interest" description="Disordered" evidence="1">
    <location>
        <begin position="1"/>
        <end position="23"/>
    </location>
</feature>
<dbReference type="Proteomes" id="UP001232148">
    <property type="component" value="Unassembled WGS sequence"/>
</dbReference>
<dbReference type="AlphaFoldDB" id="A0AAD9HDH8"/>
<gene>
    <name evidence="2" type="ORF">LX32DRAFT_641519</name>
</gene>
<accession>A0AAD9HDH8</accession>
<evidence type="ECO:0000256" key="1">
    <source>
        <dbReference type="SAM" id="MobiDB-lite"/>
    </source>
</evidence>
<evidence type="ECO:0000313" key="2">
    <source>
        <dbReference type="EMBL" id="KAK2026793.1"/>
    </source>
</evidence>
<protein>
    <submittedName>
        <fullName evidence="2">Uncharacterized protein</fullName>
    </submittedName>
</protein>
<reference evidence="2" key="1">
    <citation type="submission" date="2021-06" db="EMBL/GenBank/DDBJ databases">
        <title>Comparative genomics, transcriptomics and evolutionary studies reveal genomic signatures of adaptation to plant cell wall in hemibiotrophic fungi.</title>
        <authorList>
            <consortium name="DOE Joint Genome Institute"/>
            <person name="Baroncelli R."/>
            <person name="Diaz J.F."/>
            <person name="Benocci T."/>
            <person name="Peng M."/>
            <person name="Battaglia E."/>
            <person name="Haridas S."/>
            <person name="Andreopoulos W."/>
            <person name="Labutti K."/>
            <person name="Pangilinan J."/>
            <person name="Floch G.L."/>
            <person name="Makela M.R."/>
            <person name="Henrissat B."/>
            <person name="Grigoriev I.V."/>
            <person name="Crouch J.A."/>
            <person name="De Vries R.P."/>
            <person name="Sukno S.A."/>
            <person name="Thon M.R."/>
        </authorList>
    </citation>
    <scope>NUCLEOTIDE SEQUENCE</scope>
    <source>
        <strain evidence="2">MAFF235873</strain>
    </source>
</reference>
<dbReference type="EMBL" id="MU842907">
    <property type="protein sequence ID" value="KAK2026793.1"/>
    <property type="molecule type" value="Genomic_DNA"/>
</dbReference>